<keyword evidence="2" id="KW-0813">Transport</keyword>
<evidence type="ECO:0000256" key="3">
    <source>
        <dbReference type="ARBA" id="ARBA00022475"/>
    </source>
</evidence>
<feature type="domain" description="ABC transporter" evidence="7">
    <location>
        <begin position="30"/>
        <end position="261"/>
    </location>
</feature>
<protein>
    <submittedName>
        <fullName evidence="8">ABC transporter ATP-binding protein</fullName>
    </submittedName>
</protein>
<keyword evidence="6 8" id="KW-0067">ATP-binding</keyword>
<gene>
    <name evidence="8" type="ORF">FSB64_07090</name>
</gene>
<evidence type="ECO:0000259" key="7">
    <source>
        <dbReference type="PROSITE" id="PS50893"/>
    </source>
</evidence>
<dbReference type="InterPro" id="IPR003593">
    <property type="entry name" value="AAA+_ATPase"/>
</dbReference>
<sequence>MHAATMNPPRAEQTGSPFGVSPEAGLSISCRNINVRFFTERRSVTAIEGLSLDVATGEFLTLLGPSGCGKSTFLRVVADLIKPSRGEISVLGAAPQMARERRDIGFVFQDAALLPWRTAIQNVQLPLEVAGGKARSGRATPRELLELVGLKGREDAYPHEMSGGMRQRVAIARALVSDPKVLLMDEPFGALDEITRDRLNEELRRVWKEMGLTTLFVTHSIYEAAFLGQRVLMLAANPCRVKEIVPVTLPEDRTLDVRESREFVELAAYLRRVLETC</sequence>
<dbReference type="Proteomes" id="UP000821598">
    <property type="component" value="Unassembled WGS sequence"/>
</dbReference>
<dbReference type="InterPro" id="IPR027417">
    <property type="entry name" value="P-loop_NTPase"/>
</dbReference>
<reference evidence="8 9" key="1">
    <citation type="submission" date="2019-08" db="EMBL/GenBank/DDBJ databases">
        <title>Paraburkholderia simonii sp. nov. and P. youngii sp. nov. Brazilian and Mexican Mimosa-associated rhizobia.</title>
        <authorList>
            <person name="Mavima L."/>
            <person name="Beukes C.W."/>
            <person name="Palmer M."/>
            <person name="De Meyer S.E."/>
            <person name="James E.K."/>
            <person name="Maluk M."/>
            <person name="Avontuur J.R."/>
            <person name="Chan W.Y."/>
            <person name="Venter S.N."/>
            <person name="Steenkamp E.T."/>
        </authorList>
    </citation>
    <scope>NUCLEOTIDE SEQUENCE [LARGE SCALE GENOMIC DNA]</scope>
    <source>
        <strain evidence="8 9">JPY454</strain>
    </source>
</reference>
<keyword evidence="9" id="KW-1185">Reference proteome</keyword>
<evidence type="ECO:0000256" key="5">
    <source>
        <dbReference type="ARBA" id="ARBA00022741"/>
    </source>
</evidence>
<dbReference type="SUPFAM" id="SSF52540">
    <property type="entry name" value="P-loop containing nucleoside triphosphate hydrolases"/>
    <property type="match status" value="1"/>
</dbReference>
<dbReference type="CDD" id="cd03293">
    <property type="entry name" value="ABC_NrtD_SsuB_transporters"/>
    <property type="match status" value="1"/>
</dbReference>
<dbReference type="PROSITE" id="PS00211">
    <property type="entry name" value="ABC_TRANSPORTER_1"/>
    <property type="match status" value="1"/>
</dbReference>
<dbReference type="GO" id="GO:0005524">
    <property type="term" value="F:ATP binding"/>
    <property type="evidence" value="ECO:0007669"/>
    <property type="project" value="UniProtKB-KW"/>
</dbReference>
<evidence type="ECO:0000313" key="9">
    <source>
        <dbReference type="Proteomes" id="UP000821598"/>
    </source>
</evidence>
<accession>A0ABX2NGQ6</accession>
<organism evidence="8 9">
    <name type="scientific">Paraburkholderia youngii</name>
    <dbReference type="NCBI Taxonomy" id="2782701"/>
    <lineage>
        <taxon>Bacteria</taxon>
        <taxon>Pseudomonadati</taxon>
        <taxon>Pseudomonadota</taxon>
        <taxon>Betaproteobacteria</taxon>
        <taxon>Burkholderiales</taxon>
        <taxon>Burkholderiaceae</taxon>
        <taxon>Paraburkholderia</taxon>
    </lineage>
</organism>
<dbReference type="PROSITE" id="PS50893">
    <property type="entry name" value="ABC_TRANSPORTER_2"/>
    <property type="match status" value="1"/>
</dbReference>
<dbReference type="Gene3D" id="3.40.50.300">
    <property type="entry name" value="P-loop containing nucleotide triphosphate hydrolases"/>
    <property type="match status" value="1"/>
</dbReference>
<evidence type="ECO:0000256" key="1">
    <source>
        <dbReference type="ARBA" id="ARBA00005417"/>
    </source>
</evidence>
<keyword evidence="5" id="KW-0547">Nucleotide-binding</keyword>
<evidence type="ECO:0000256" key="6">
    <source>
        <dbReference type="ARBA" id="ARBA00022840"/>
    </source>
</evidence>
<dbReference type="InterPro" id="IPR003439">
    <property type="entry name" value="ABC_transporter-like_ATP-bd"/>
</dbReference>
<dbReference type="InterPro" id="IPR017871">
    <property type="entry name" value="ABC_transporter-like_CS"/>
</dbReference>
<dbReference type="SMART" id="SM00382">
    <property type="entry name" value="AAA"/>
    <property type="match status" value="1"/>
</dbReference>
<keyword evidence="4" id="KW-0997">Cell inner membrane</keyword>
<dbReference type="PANTHER" id="PTHR42788">
    <property type="entry name" value="TAURINE IMPORT ATP-BINDING PROTEIN-RELATED"/>
    <property type="match status" value="1"/>
</dbReference>
<dbReference type="InterPro" id="IPR050166">
    <property type="entry name" value="ABC_transporter_ATP-bind"/>
</dbReference>
<proteinExistence type="inferred from homology"/>
<keyword evidence="4" id="KW-0472">Membrane</keyword>
<evidence type="ECO:0000313" key="8">
    <source>
        <dbReference type="EMBL" id="NVI03560.1"/>
    </source>
</evidence>
<name>A0ABX2NGQ6_9BURK</name>
<dbReference type="RefSeq" id="WP_176366152.1">
    <property type="nucleotide sequence ID" value="NZ_JBNDJB010000004.1"/>
</dbReference>
<evidence type="ECO:0000256" key="4">
    <source>
        <dbReference type="ARBA" id="ARBA00022519"/>
    </source>
</evidence>
<keyword evidence="3" id="KW-1003">Cell membrane</keyword>
<comment type="similarity">
    <text evidence="1">Belongs to the ABC transporter superfamily.</text>
</comment>
<comment type="caution">
    <text evidence="8">The sequence shown here is derived from an EMBL/GenBank/DDBJ whole genome shotgun (WGS) entry which is preliminary data.</text>
</comment>
<evidence type="ECO:0000256" key="2">
    <source>
        <dbReference type="ARBA" id="ARBA00022448"/>
    </source>
</evidence>
<dbReference type="PANTHER" id="PTHR42788:SF13">
    <property type="entry name" value="ALIPHATIC SULFONATES IMPORT ATP-BINDING PROTEIN SSUB"/>
    <property type="match status" value="1"/>
</dbReference>
<dbReference type="Pfam" id="PF00005">
    <property type="entry name" value="ABC_tran"/>
    <property type="match status" value="1"/>
</dbReference>
<dbReference type="EMBL" id="VOMC01000006">
    <property type="protein sequence ID" value="NVI03560.1"/>
    <property type="molecule type" value="Genomic_DNA"/>
</dbReference>